<gene>
    <name evidence="2" type="ORF">GV791_07000</name>
</gene>
<dbReference type="InterPro" id="IPR050744">
    <property type="entry name" value="AI-2_Isomerase_LsrG"/>
</dbReference>
<dbReference type="SUPFAM" id="SSF54909">
    <property type="entry name" value="Dimeric alpha+beta barrel"/>
    <property type="match status" value="1"/>
</dbReference>
<dbReference type="Pfam" id="PF03992">
    <property type="entry name" value="ABM"/>
    <property type="match status" value="1"/>
</dbReference>
<feature type="domain" description="ABM" evidence="1">
    <location>
        <begin position="3"/>
        <end position="92"/>
    </location>
</feature>
<dbReference type="GO" id="GO:0005829">
    <property type="term" value="C:cytosol"/>
    <property type="evidence" value="ECO:0007669"/>
    <property type="project" value="TreeGrafter"/>
</dbReference>
<reference evidence="2 3" key="1">
    <citation type="submission" date="2020-01" db="EMBL/GenBank/DDBJ databases">
        <title>Genetics and antimicrobial susceptibilities of Nocardia species isolated from the soil; a comparison with species isolated from humans.</title>
        <authorList>
            <person name="Carrasco G."/>
            <person name="Monzon S."/>
            <person name="Sansegundo M."/>
            <person name="Garcia E."/>
            <person name="Garrido N."/>
            <person name="Medina M.J."/>
            <person name="Villalon P."/>
            <person name="Ramirez-Arocha A.C."/>
            <person name="Jimenez P."/>
            <person name="Cuesta I."/>
            <person name="Valdezate S."/>
        </authorList>
    </citation>
    <scope>NUCLEOTIDE SEQUENCE [LARGE SCALE GENOMIC DNA]</scope>
    <source>
        <strain evidence="2 3">CNM20110626</strain>
    </source>
</reference>
<dbReference type="InterPro" id="IPR007138">
    <property type="entry name" value="ABM_dom"/>
</dbReference>
<dbReference type="InterPro" id="IPR011008">
    <property type="entry name" value="Dimeric_a/b-barrel"/>
</dbReference>
<protein>
    <submittedName>
        <fullName evidence="2">Antibiotic biosynthesis monooxygenase</fullName>
    </submittedName>
</protein>
<evidence type="ECO:0000313" key="3">
    <source>
        <dbReference type="Proteomes" id="UP000471166"/>
    </source>
</evidence>
<dbReference type="PROSITE" id="PS51725">
    <property type="entry name" value="ABM"/>
    <property type="match status" value="1"/>
</dbReference>
<keyword evidence="2" id="KW-0503">Monooxygenase</keyword>
<organism evidence="2 3">
    <name type="scientific">Nocardia cyriacigeorgica</name>
    <dbReference type="NCBI Taxonomy" id="135487"/>
    <lineage>
        <taxon>Bacteria</taxon>
        <taxon>Bacillati</taxon>
        <taxon>Actinomycetota</taxon>
        <taxon>Actinomycetes</taxon>
        <taxon>Mycobacteriales</taxon>
        <taxon>Nocardiaceae</taxon>
        <taxon>Nocardia</taxon>
    </lineage>
</organism>
<keyword evidence="2" id="KW-0560">Oxidoreductase</keyword>
<accession>A0A6P1CI59</accession>
<dbReference type="PANTHER" id="PTHR33336">
    <property type="entry name" value="QUINOL MONOOXYGENASE YGIN-RELATED"/>
    <property type="match status" value="1"/>
</dbReference>
<dbReference type="Gene3D" id="3.30.70.100">
    <property type="match status" value="1"/>
</dbReference>
<dbReference type="AlphaFoldDB" id="A0A6P1CI59"/>
<dbReference type="GO" id="GO:0004497">
    <property type="term" value="F:monooxygenase activity"/>
    <property type="evidence" value="ECO:0007669"/>
    <property type="project" value="UniProtKB-KW"/>
</dbReference>
<proteinExistence type="predicted"/>
<evidence type="ECO:0000313" key="2">
    <source>
        <dbReference type="EMBL" id="NEW32309.1"/>
    </source>
</evidence>
<dbReference type="RefSeq" id="WP_163842852.1">
    <property type="nucleotide sequence ID" value="NZ_JAAGVB010000008.1"/>
</dbReference>
<dbReference type="PANTHER" id="PTHR33336:SF3">
    <property type="entry name" value="ABM DOMAIN-CONTAINING PROTEIN"/>
    <property type="match status" value="1"/>
</dbReference>
<dbReference type="EMBL" id="JAAGVB010000008">
    <property type="protein sequence ID" value="NEW32309.1"/>
    <property type="molecule type" value="Genomic_DNA"/>
</dbReference>
<name>A0A6P1CI59_9NOCA</name>
<dbReference type="Proteomes" id="UP000471166">
    <property type="component" value="Unassembled WGS sequence"/>
</dbReference>
<comment type="caution">
    <text evidence="2">The sequence shown here is derived from an EMBL/GenBank/DDBJ whole genome shotgun (WGS) entry which is preliminary data.</text>
</comment>
<evidence type="ECO:0000259" key="1">
    <source>
        <dbReference type="PROSITE" id="PS51725"/>
    </source>
</evidence>
<sequence>MTLFVIAEFRATPGREDRLRTALEAMIELSLDEPGCLAYHPYSDPNDPARMVLVEQWTGARALDKHFTTAHFQHVRAVLDQVLAEPMTIHRLVPA</sequence>